<proteinExistence type="predicted"/>
<dbReference type="EMBL" id="JACIGM010000002">
    <property type="protein sequence ID" value="MBB4273475.1"/>
    <property type="molecule type" value="Genomic_DNA"/>
</dbReference>
<evidence type="ECO:0000313" key="2">
    <source>
        <dbReference type="Proteomes" id="UP000533641"/>
    </source>
</evidence>
<gene>
    <name evidence="1" type="ORF">GGE12_001229</name>
</gene>
<sequence>MQGFPALAADRFQPDTARPAFVAPFHRADDVDLADGAAALSTADRLVLRPKRDARLVDLDDFAETAQPRI</sequence>
<dbReference type="Proteomes" id="UP000533641">
    <property type="component" value="Unassembled WGS sequence"/>
</dbReference>
<evidence type="ECO:0000313" key="1">
    <source>
        <dbReference type="EMBL" id="MBB4273475.1"/>
    </source>
</evidence>
<reference evidence="1 2" key="1">
    <citation type="submission" date="2020-08" db="EMBL/GenBank/DDBJ databases">
        <title>Genomic Encyclopedia of Type Strains, Phase IV (KMG-V): Genome sequencing to study the core and pangenomes of soil and plant-associated prokaryotes.</title>
        <authorList>
            <person name="Whitman W."/>
        </authorList>
    </citation>
    <scope>NUCLEOTIDE SEQUENCE [LARGE SCALE GENOMIC DNA]</scope>
    <source>
        <strain evidence="1 2">SEMIA 402</strain>
    </source>
</reference>
<accession>A0A7W6RJ68</accession>
<organism evidence="1 2">
    <name type="scientific">Rhizobium mongolense</name>
    <dbReference type="NCBI Taxonomy" id="57676"/>
    <lineage>
        <taxon>Bacteria</taxon>
        <taxon>Pseudomonadati</taxon>
        <taxon>Pseudomonadota</taxon>
        <taxon>Alphaproteobacteria</taxon>
        <taxon>Hyphomicrobiales</taxon>
        <taxon>Rhizobiaceae</taxon>
        <taxon>Rhizobium/Agrobacterium group</taxon>
        <taxon>Rhizobium</taxon>
    </lineage>
</organism>
<name>A0A7W6RJ68_9HYPH</name>
<protein>
    <submittedName>
        <fullName evidence="1">Uncharacterized protein</fullName>
    </submittedName>
</protein>
<dbReference type="AlphaFoldDB" id="A0A7W6RJ68"/>
<comment type="caution">
    <text evidence="1">The sequence shown here is derived from an EMBL/GenBank/DDBJ whole genome shotgun (WGS) entry which is preliminary data.</text>
</comment>